<organism evidence="3 4">
    <name type="scientific">Papilio machaon</name>
    <name type="common">Old World swallowtail butterfly</name>
    <dbReference type="NCBI Taxonomy" id="76193"/>
    <lineage>
        <taxon>Eukaryota</taxon>
        <taxon>Metazoa</taxon>
        <taxon>Ecdysozoa</taxon>
        <taxon>Arthropoda</taxon>
        <taxon>Hexapoda</taxon>
        <taxon>Insecta</taxon>
        <taxon>Pterygota</taxon>
        <taxon>Neoptera</taxon>
        <taxon>Endopterygota</taxon>
        <taxon>Lepidoptera</taxon>
        <taxon>Glossata</taxon>
        <taxon>Ditrysia</taxon>
        <taxon>Papilionoidea</taxon>
        <taxon>Papilionidae</taxon>
        <taxon>Papilioninae</taxon>
        <taxon>Papilio</taxon>
    </lineage>
</organism>
<proteinExistence type="predicted"/>
<dbReference type="EMBL" id="KQ461154">
    <property type="protein sequence ID" value="KPJ08576.1"/>
    <property type="molecule type" value="Genomic_DNA"/>
</dbReference>
<accession>A0A194QYC4</accession>
<protein>
    <submittedName>
        <fullName evidence="3">Uncharacterized protein</fullName>
    </submittedName>
</protein>
<feature type="transmembrane region" description="Helical" evidence="2">
    <location>
        <begin position="18"/>
        <end position="41"/>
    </location>
</feature>
<dbReference type="AlphaFoldDB" id="A0A194QYC4"/>
<sequence length="379" mass="42182">MGIVCSAFSGIDLCTSRLANWFLCCVVLGGIMSFMQISVIYGMTIGYHTGQEQLAYFAARARNVQSTTRFSGPLLRAGTEVERRTEPFSPDTTTTTTTTTPPETTESVLGLEMYETRPRARTGSRDENGTPIFIQYVDMTTLGSLPDLEDFPRKFNGRVRRAKNDMLSKMFWRPFKKTDPHASTSTAKLELKTVAVADIGRDYIVIIMSQEIKKLVVSWLCCAMVLVVILLMIIVLTLYGITLGYHYAQKEIARFAAGEEGGGTESGLLREGEAQQQEIVEPLVRLVAVNRTQPETSGDMPGSFDVRTVSAQPLYLDSTPTPLVVLESERPIKEVELTPHEKELALKLIGRFRRIKRNNYTSYSPPTSRHEDSITTSAA</sequence>
<feature type="region of interest" description="Disordered" evidence="1">
    <location>
        <begin position="359"/>
        <end position="379"/>
    </location>
</feature>
<feature type="compositionally biased region" description="Low complexity" evidence="1">
    <location>
        <begin position="92"/>
        <end position="104"/>
    </location>
</feature>
<evidence type="ECO:0000313" key="4">
    <source>
        <dbReference type="Proteomes" id="UP000053240"/>
    </source>
</evidence>
<gene>
    <name evidence="3" type="ORF">RR48_12329</name>
</gene>
<keyword evidence="2" id="KW-1133">Transmembrane helix</keyword>
<name>A0A194QYC4_PAPMA</name>
<evidence type="ECO:0000313" key="3">
    <source>
        <dbReference type="EMBL" id="KPJ08576.1"/>
    </source>
</evidence>
<dbReference type="Proteomes" id="UP000053240">
    <property type="component" value="Unassembled WGS sequence"/>
</dbReference>
<feature type="transmembrane region" description="Helical" evidence="2">
    <location>
        <begin position="216"/>
        <end position="241"/>
    </location>
</feature>
<dbReference type="InParanoid" id="A0A194QYC4"/>
<evidence type="ECO:0000256" key="1">
    <source>
        <dbReference type="SAM" id="MobiDB-lite"/>
    </source>
</evidence>
<reference evidence="3 4" key="1">
    <citation type="journal article" date="2015" name="Nat. Commun.">
        <title>Outbred genome sequencing and CRISPR/Cas9 gene editing in butterflies.</title>
        <authorList>
            <person name="Li X."/>
            <person name="Fan D."/>
            <person name="Zhang W."/>
            <person name="Liu G."/>
            <person name="Zhang L."/>
            <person name="Zhao L."/>
            <person name="Fang X."/>
            <person name="Chen L."/>
            <person name="Dong Y."/>
            <person name="Chen Y."/>
            <person name="Ding Y."/>
            <person name="Zhao R."/>
            <person name="Feng M."/>
            <person name="Zhu Y."/>
            <person name="Feng Y."/>
            <person name="Jiang X."/>
            <person name="Zhu D."/>
            <person name="Xiang H."/>
            <person name="Feng X."/>
            <person name="Li S."/>
            <person name="Wang J."/>
            <person name="Zhang G."/>
            <person name="Kronforst M.R."/>
            <person name="Wang W."/>
        </authorList>
    </citation>
    <scope>NUCLEOTIDE SEQUENCE [LARGE SCALE GENOMIC DNA]</scope>
    <source>
        <strain evidence="3">Ya'a_city_454_Pm</strain>
        <tissue evidence="3">Whole body</tissue>
    </source>
</reference>
<feature type="region of interest" description="Disordered" evidence="1">
    <location>
        <begin position="79"/>
        <end position="104"/>
    </location>
</feature>
<keyword evidence="4" id="KW-1185">Reference proteome</keyword>
<keyword evidence="2" id="KW-0812">Transmembrane</keyword>
<evidence type="ECO:0000256" key="2">
    <source>
        <dbReference type="SAM" id="Phobius"/>
    </source>
</evidence>
<keyword evidence="2" id="KW-0472">Membrane</keyword>